<proteinExistence type="predicted"/>
<feature type="compositionally biased region" description="Low complexity" evidence="1">
    <location>
        <begin position="65"/>
        <end position="82"/>
    </location>
</feature>
<evidence type="ECO:0008006" key="4">
    <source>
        <dbReference type="Google" id="ProtNLM"/>
    </source>
</evidence>
<dbReference type="AlphaFoldDB" id="A0A9P4IGX3"/>
<dbReference type="Proteomes" id="UP000799772">
    <property type="component" value="Unassembled WGS sequence"/>
</dbReference>
<accession>A0A9P4IGX3</accession>
<feature type="region of interest" description="Disordered" evidence="1">
    <location>
        <begin position="22"/>
        <end position="93"/>
    </location>
</feature>
<name>A0A9P4IGX3_9PEZI</name>
<feature type="region of interest" description="Disordered" evidence="1">
    <location>
        <begin position="120"/>
        <end position="177"/>
    </location>
</feature>
<gene>
    <name evidence="2" type="ORF">NA57DRAFT_53346</name>
</gene>
<evidence type="ECO:0000256" key="1">
    <source>
        <dbReference type="SAM" id="MobiDB-lite"/>
    </source>
</evidence>
<keyword evidence="3" id="KW-1185">Reference proteome</keyword>
<sequence length="531" mass="58391">MGDAPTESIVGEVGVTAYLNINSTPEPPISEFTPHASTPRAEECTTPSTVLDEDMADTEEEVSESEISFSSSAASTSLWPESPNSAEREGIAAPIVDESRRQIVDRLMHEVRLLLSRQTGIRSRASSNESPRSPPLQHNHADQPAGTSCSVSKRSRDDDSGSEMPGDGSGDGGPAKRQRLNVPAILDEPRKFACPYFKRNSRLHQQYRSCAGPGWSTCHRVKYDCHSLNNALLTGNREHLYRRHKLPVRCPRCYTAFLNDKELSTHYRQLESCKIQQEHPVEGLDKAQEAQLRSRKRLIGTEEHKWKGMYSILFPDDDEDSIPSPYYGTDGDVNGQSDALAEYDRYMARELPRLVRTQLEATIMGLSMPLESQIQSQLVDIVRNCQKEVFKAYAANRKPQACTTGTTPGASSTEPPTLDIPPTDTLASINAFFAPPFLADNLLFTFENLPQNSTEFCTAPGPVSLSDSAYVSQNPSFLNDLDAFGQGSSNGLPQADPAADVMAKCLGSEVLASDTLQDDSLWPNSVEAWST</sequence>
<dbReference type="EMBL" id="ML978123">
    <property type="protein sequence ID" value="KAF2101375.1"/>
    <property type="molecule type" value="Genomic_DNA"/>
</dbReference>
<feature type="compositionally biased region" description="Acidic residues" evidence="1">
    <location>
        <begin position="51"/>
        <end position="64"/>
    </location>
</feature>
<dbReference type="OrthoDB" id="4738706at2759"/>
<dbReference type="PANTHER" id="PTHR38166">
    <property type="entry name" value="C2H2-TYPE DOMAIN-CONTAINING PROTEIN-RELATED"/>
    <property type="match status" value="1"/>
</dbReference>
<protein>
    <recommendedName>
        <fullName evidence="4">C2H2-type domain-containing protein</fullName>
    </recommendedName>
</protein>
<evidence type="ECO:0000313" key="3">
    <source>
        <dbReference type="Proteomes" id="UP000799772"/>
    </source>
</evidence>
<comment type="caution">
    <text evidence="2">The sequence shown here is derived from an EMBL/GenBank/DDBJ whole genome shotgun (WGS) entry which is preliminary data.</text>
</comment>
<evidence type="ECO:0000313" key="2">
    <source>
        <dbReference type="EMBL" id="KAF2101375.1"/>
    </source>
</evidence>
<dbReference type="PANTHER" id="PTHR38166:SF1">
    <property type="entry name" value="C2H2-TYPE DOMAIN-CONTAINING PROTEIN"/>
    <property type="match status" value="1"/>
</dbReference>
<feature type="compositionally biased region" description="Polar residues" evidence="1">
    <location>
        <begin position="120"/>
        <end position="131"/>
    </location>
</feature>
<organism evidence="2 3">
    <name type="scientific">Rhizodiscina lignyota</name>
    <dbReference type="NCBI Taxonomy" id="1504668"/>
    <lineage>
        <taxon>Eukaryota</taxon>
        <taxon>Fungi</taxon>
        <taxon>Dikarya</taxon>
        <taxon>Ascomycota</taxon>
        <taxon>Pezizomycotina</taxon>
        <taxon>Dothideomycetes</taxon>
        <taxon>Pleosporomycetidae</taxon>
        <taxon>Aulographales</taxon>
        <taxon>Rhizodiscinaceae</taxon>
        <taxon>Rhizodiscina</taxon>
    </lineage>
</organism>
<reference evidence="2" key="1">
    <citation type="journal article" date="2020" name="Stud. Mycol.">
        <title>101 Dothideomycetes genomes: a test case for predicting lifestyles and emergence of pathogens.</title>
        <authorList>
            <person name="Haridas S."/>
            <person name="Albert R."/>
            <person name="Binder M."/>
            <person name="Bloem J."/>
            <person name="Labutti K."/>
            <person name="Salamov A."/>
            <person name="Andreopoulos B."/>
            <person name="Baker S."/>
            <person name="Barry K."/>
            <person name="Bills G."/>
            <person name="Bluhm B."/>
            <person name="Cannon C."/>
            <person name="Castanera R."/>
            <person name="Culley D."/>
            <person name="Daum C."/>
            <person name="Ezra D."/>
            <person name="Gonzalez J."/>
            <person name="Henrissat B."/>
            <person name="Kuo A."/>
            <person name="Liang C."/>
            <person name="Lipzen A."/>
            <person name="Lutzoni F."/>
            <person name="Magnuson J."/>
            <person name="Mondo S."/>
            <person name="Nolan M."/>
            <person name="Ohm R."/>
            <person name="Pangilinan J."/>
            <person name="Park H.-J."/>
            <person name="Ramirez L."/>
            <person name="Alfaro M."/>
            <person name="Sun H."/>
            <person name="Tritt A."/>
            <person name="Yoshinaga Y."/>
            <person name="Zwiers L.-H."/>
            <person name="Turgeon B."/>
            <person name="Goodwin S."/>
            <person name="Spatafora J."/>
            <person name="Crous P."/>
            <person name="Grigoriev I."/>
        </authorList>
    </citation>
    <scope>NUCLEOTIDE SEQUENCE</scope>
    <source>
        <strain evidence="2">CBS 133067</strain>
    </source>
</reference>